<evidence type="ECO:0000256" key="1">
    <source>
        <dbReference type="ARBA" id="ARBA00007189"/>
    </source>
</evidence>
<dbReference type="EMBL" id="JAXCLA010000003">
    <property type="protein sequence ID" value="MDY0744622.1"/>
    <property type="molecule type" value="Genomic_DNA"/>
</dbReference>
<name>A0ABU5DEB7_9BURK</name>
<dbReference type="RefSeq" id="WP_320422538.1">
    <property type="nucleotide sequence ID" value="NZ_JAXCLA010000003.1"/>
</dbReference>
<gene>
    <name evidence="3" type="ORF">SNE35_08895</name>
</gene>
<accession>A0ABU5DEB7</accession>
<dbReference type="Proteomes" id="UP001285263">
    <property type="component" value="Unassembled WGS sequence"/>
</dbReference>
<sequence length="419" mass="45960">MLSPPFSKRSIGLVAPCCEAQETPPPADEASQHQRTRLAQLDPHLHCSVIGTCLGSAELRKLMARFIDVVGLGELDVHHEAVRLASRHADVGRALHKAMDQRYAGALKRFATATDEEQLGAAWDEARQQGEIPGAYWALLTHRHCSPALRQRAFGEVHMLSHLVGAANRADLRRLVALERENAELAERLEREQQRRQELVDEREALAARVQQQAIELARRPIPEAAPVIDALQSQTLIGLHTQRREQAEHAAAQARAALEQAMQEMEHLRLQSRRLGRELAAAEAQLRTTGEPTPPQQLPADRRALLYVGGRPSTIPAIRALVERQGGEFLHHDGGLETRKGLLAALVQKAQWVLFPVDCIDHDSALNLKRLAERQGIPFSALRSASVASFAAALAAPDGGAEDGDDDSAAPPFCLRHA</sequence>
<dbReference type="Pfam" id="PF10087">
    <property type="entry name" value="DUF2325"/>
    <property type="match status" value="1"/>
</dbReference>
<dbReference type="InterPro" id="IPR016772">
    <property type="entry name" value="UCP020408"/>
</dbReference>
<proteinExistence type="inferred from homology"/>
<keyword evidence="4" id="KW-1185">Reference proteome</keyword>
<comment type="caution">
    <text evidence="3">The sequence shown here is derived from an EMBL/GenBank/DDBJ whole genome shotgun (WGS) entry which is preliminary data.</text>
</comment>
<reference evidence="3 4" key="1">
    <citation type="submission" date="2023-11" db="EMBL/GenBank/DDBJ databases">
        <title>Paucibacter sp. nov., isolated from fresh soil in Korea.</title>
        <authorList>
            <person name="Le N.T.T."/>
        </authorList>
    </citation>
    <scope>NUCLEOTIDE SEQUENCE [LARGE SCALE GENOMIC DNA]</scope>
    <source>
        <strain evidence="3 4">R3-3</strain>
    </source>
</reference>
<evidence type="ECO:0000256" key="2">
    <source>
        <dbReference type="SAM" id="Coils"/>
    </source>
</evidence>
<evidence type="ECO:0000313" key="4">
    <source>
        <dbReference type="Proteomes" id="UP001285263"/>
    </source>
</evidence>
<organism evidence="3 4">
    <name type="scientific">Roseateles agri</name>
    <dbReference type="NCBI Taxonomy" id="3098619"/>
    <lineage>
        <taxon>Bacteria</taxon>
        <taxon>Pseudomonadati</taxon>
        <taxon>Pseudomonadota</taxon>
        <taxon>Betaproteobacteria</taxon>
        <taxon>Burkholderiales</taxon>
        <taxon>Sphaerotilaceae</taxon>
        <taxon>Roseateles</taxon>
    </lineage>
</organism>
<feature type="coiled-coil region" evidence="2">
    <location>
        <begin position="168"/>
        <end position="216"/>
    </location>
</feature>
<protein>
    <submittedName>
        <fullName evidence="3">DUF2325 domain-containing protein</fullName>
    </submittedName>
</protein>
<feature type="coiled-coil region" evidence="2">
    <location>
        <begin position="245"/>
        <end position="286"/>
    </location>
</feature>
<keyword evidence="2" id="KW-0175">Coiled coil</keyword>
<evidence type="ECO:0000313" key="3">
    <source>
        <dbReference type="EMBL" id="MDY0744622.1"/>
    </source>
</evidence>
<comment type="similarity">
    <text evidence="1">Belongs to the UPF0751 family.</text>
</comment>